<feature type="compositionally biased region" description="Basic and acidic residues" evidence="1">
    <location>
        <begin position="163"/>
        <end position="178"/>
    </location>
</feature>
<proteinExistence type="predicted"/>
<organism evidence="2">
    <name type="scientific">Cuerna arida</name>
    <dbReference type="NCBI Taxonomy" id="1464854"/>
    <lineage>
        <taxon>Eukaryota</taxon>
        <taxon>Metazoa</taxon>
        <taxon>Ecdysozoa</taxon>
        <taxon>Arthropoda</taxon>
        <taxon>Hexapoda</taxon>
        <taxon>Insecta</taxon>
        <taxon>Pterygota</taxon>
        <taxon>Neoptera</taxon>
        <taxon>Paraneoptera</taxon>
        <taxon>Hemiptera</taxon>
        <taxon>Auchenorrhyncha</taxon>
        <taxon>Membracoidea</taxon>
        <taxon>Cicadellidae</taxon>
        <taxon>Cicadellinae</taxon>
        <taxon>Proconiini</taxon>
        <taxon>Cuerna</taxon>
    </lineage>
</organism>
<evidence type="ECO:0000256" key="1">
    <source>
        <dbReference type="SAM" id="MobiDB-lite"/>
    </source>
</evidence>
<sequence length="231" mass="26847">CDILCKGPMLYENHICSLNHLIKKLKKDKEEIRDNGSTNGNGVEIVKIDNMDNFMTIDSIGETDENATEATTKRREKNVEKAEIIVGKKYIKSLKVLYCEVCQRYIPLEDKEENDMIRLHCSSRMHINNYANFKNSNNLPKEDEKDTEVQIDKSVNENDNDEETKSSKNVDENHKEATNESEFIVVNNVEFNVNSNDENLDEKYDTEDDNLNQKYEVEEEELDHEVDDDVD</sequence>
<evidence type="ECO:0008006" key="3">
    <source>
        <dbReference type="Google" id="ProtNLM"/>
    </source>
</evidence>
<feature type="compositionally biased region" description="Low complexity" evidence="1">
    <location>
        <begin position="180"/>
        <end position="197"/>
    </location>
</feature>
<feature type="compositionally biased region" description="Acidic residues" evidence="1">
    <location>
        <begin position="217"/>
        <end position="231"/>
    </location>
</feature>
<reference evidence="2" key="1">
    <citation type="submission" date="2015-11" db="EMBL/GenBank/DDBJ databases">
        <title>De novo transcriptome assembly of four potential Pierce s Disease insect vectors from Arizona vineyards.</title>
        <authorList>
            <person name="Tassone E.E."/>
        </authorList>
    </citation>
    <scope>NUCLEOTIDE SEQUENCE</scope>
</reference>
<feature type="compositionally biased region" description="Basic and acidic residues" evidence="1">
    <location>
        <begin position="140"/>
        <end position="156"/>
    </location>
</feature>
<accession>A0A1B6FGK8</accession>
<evidence type="ECO:0000313" key="2">
    <source>
        <dbReference type="EMBL" id="JAS49310.1"/>
    </source>
</evidence>
<dbReference type="EMBL" id="GECZ01020459">
    <property type="protein sequence ID" value="JAS49310.1"/>
    <property type="molecule type" value="Transcribed_RNA"/>
</dbReference>
<gene>
    <name evidence="2" type="ORF">g.46877</name>
</gene>
<feature type="non-terminal residue" evidence="2">
    <location>
        <position position="1"/>
    </location>
</feature>
<feature type="region of interest" description="Disordered" evidence="1">
    <location>
        <begin position="134"/>
        <end position="231"/>
    </location>
</feature>
<feature type="compositionally biased region" description="Acidic residues" evidence="1">
    <location>
        <begin position="198"/>
        <end position="210"/>
    </location>
</feature>
<protein>
    <recommendedName>
        <fullName evidence="3">U1-type domain-containing protein</fullName>
    </recommendedName>
</protein>
<name>A0A1B6FGK8_9HEMI</name>
<feature type="non-terminal residue" evidence="2">
    <location>
        <position position="231"/>
    </location>
</feature>
<dbReference type="AlphaFoldDB" id="A0A1B6FGK8"/>